<organism evidence="1 2">
    <name type="scientific">Agaricus bisporus var. burnettii (strain JB137-S8 / ATCC MYA-4627 / FGSC 10392)</name>
    <name type="common">White button mushroom</name>
    <dbReference type="NCBI Taxonomy" id="597362"/>
    <lineage>
        <taxon>Eukaryota</taxon>
        <taxon>Fungi</taxon>
        <taxon>Dikarya</taxon>
        <taxon>Basidiomycota</taxon>
        <taxon>Agaricomycotina</taxon>
        <taxon>Agaricomycetes</taxon>
        <taxon>Agaricomycetidae</taxon>
        <taxon>Agaricales</taxon>
        <taxon>Agaricineae</taxon>
        <taxon>Agaricaceae</taxon>
        <taxon>Agaricus</taxon>
    </lineage>
</organism>
<dbReference type="OrthoDB" id="3024039at2759"/>
<dbReference type="RefSeq" id="XP_007327662.1">
    <property type="nucleotide sequence ID" value="XM_007327600.1"/>
</dbReference>
<evidence type="ECO:0000313" key="2">
    <source>
        <dbReference type="Proteomes" id="UP000008493"/>
    </source>
</evidence>
<evidence type="ECO:0000313" key="1">
    <source>
        <dbReference type="EMBL" id="EKM81860.1"/>
    </source>
</evidence>
<protein>
    <submittedName>
        <fullName evidence="1">Uncharacterized protein</fullName>
    </submittedName>
</protein>
<dbReference type="InParanoid" id="K5Y1Z7"/>
<dbReference type="GeneID" id="18826447"/>
<dbReference type="EMBL" id="JH971387">
    <property type="protein sequence ID" value="EKM81860.1"/>
    <property type="molecule type" value="Genomic_DNA"/>
</dbReference>
<keyword evidence="2" id="KW-1185">Reference proteome</keyword>
<name>K5Y1Z7_AGABU</name>
<gene>
    <name evidence="1" type="ORF">AGABI1DRAFT_126217</name>
</gene>
<accession>K5Y1Z7</accession>
<dbReference type="KEGG" id="abp:AGABI1DRAFT126217"/>
<dbReference type="HOGENOM" id="CLU_1786323_0_0_1"/>
<proteinExistence type="predicted"/>
<dbReference type="AlphaFoldDB" id="K5Y1Z7"/>
<dbReference type="Proteomes" id="UP000008493">
    <property type="component" value="Unassembled WGS sequence"/>
</dbReference>
<reference evidence="2" key="1">
    <citation type="journal article" date="2012" name="Proc. Natl. Acad. Sci. U.S.A.">
        <title>Genome sequence of the button mushroom Agaricus bisporus reveals mechanisms governing adaptation to a humic-rich ecological niche.</title>
        <authorList>
            <person name="Morin E."/>
            <person name="Kohler A."/>
            <person name="Baker A.R."/>
            <person name="Foulongne-Oriol M."/>
            <person name="Lombard V."/>
            <person name="Nagy L.G."/>
            <person name="Ohm R.A."/>
            <person name="Patyshakuliyeva A."/>
            <person name="Brun A."/>
            <person name="Aerts A.L."/>
            <person name="Bailey A.M."/>
            <person name="Billette C."/>
            <person name="Coutinho P.M."/>
            <person name="Deakin G."/>
            <person name="Doddapaneni H."/>
            <person name="Floudas D."/>
            <person name="Grimwood J."/>
            <person name="Hilden K."/>
            <person name="Kuees U."/>
            <person name="LaButti K.M."/>
            <person name="Lapidus A."/>
            <person name="Lindquist E.A."/>
            <person name="Lucas S.M."/>
            <person name="Murat C."/>
            <person name="Riley R.W."/>
            <person name="Salamov A.A."/>
            <person name="Schmutz J."/>
            <person name="Subramanian V."/>
            <person name="Woesten H.A.B."/>
            <person name="Xu J."/>
            <person name="Eastwood D.C."/>
            <person name="Foster G.D."/>
            <person name="Sonnenberg A.S."/>
            <person name="Cullen D."/>
            <person name="de Vries R.P."/>
            <person name="Lundell T."/>
            <person name="Hibbett D.S."/>
            <person name="Henrissat B."/>
            <person name="Burton K.S."/>
            <person name="Kerrigan R.W."/>
            <person name="Challen M.P."/>
            <person name="Grigoriev I.V."/>
            <person name="Martin F."/>
        </authorList>
    </citation>
    <scope>NUCLEOTIDE SEQUENCE [LARGE SCALE GENOMIC DNA]</scope>
    <source>
        <strain evidence="2">JB137-S8 / ATCC MYA-4627 / FGSC 10392</strain>
    </source>
</reference>
<sequence>MSPTTPDVLYNVLETLTTNNIPLENFIRRLLLEPGIGDSPYMNKFKEDLPQFLGWLAHHEQTRDILGNWVKQHHTATLMSQIRNLSRAENGFHFNASAITAEKMKKGSLGLLLRLDMFPLRYPGFLKWLRSRQQQPQQISRLPKV</sequence>